<dbReference type="EMBL" id="CP001287">
    <property type="protein sequence ID" value="ACK65352.1"/>
    <property type="molecule type" value="Genomic_DNA"/>
</dbReference>
<reference evidence="2" key="1">
    <citation type="journal article" date="2011" name="MBio">
        <title>Novel metabolic attributes of the genus Cyanothece, comprising a group of unicellular nitrogen-fixing Cyanobacteria.</title>
        <authorList>
            <person name="Bandyopadhyay A."/>
            <person name="Elvitigala T."/>
            <person name="Welsh E."/>
            <person name="Stockel J."/>
            <person name="Liberton M."/>
            <person name="Min H."/>
            <person name="Sherman L.A."/>
            <person name="Pakrasi H.B."/>
        </authorList>
    </citation>
    <scope>NUCLEOTIDE SEQUENCE [LARGE SCALE GENOMIC DNA]</scope>
    <source>
        <strain evidence="2">PCC 8801</strain>
    </source>
</reference>
<evidence type="ECO:0008006" key="3">
    <source>
        <dbReference type="Google" id="ProtNLM"/>
    </source>
</evidence>
<evidence type="ECO:0000313" key="2">
    <source>
        <dbReference type="Proteomes" id="UP000008204"/>
    </source>
</evidence>
<sequence length="240" mass="24804">MLNTKDNKSGICTAIAVLMGITTVAPIYSIKPAAAQFLFPPENNSRPIANNVSIPAGTQIPLRHSDAEKILVTKEETVSVTLQTAANIKDSYGQVLIPAGSQVVGQIRPANGGSQFVAQEVIINNQRYPLYASSNVVTRTEVIKEGASTLEILGGTLAGSAAAAIIAGTTGDKRIDALEVLAGAAVGTLAGWGLPEAGIIGGGETELISIDPNQDLTITLQSSLTLSSSNAMSNADYSNW</sequence>
<dbReference type="AlphaFoldDB" id="B7K3L0"/>
<evidence type="ECO:0000313" key="1">
    <source>
        <dbReference type="EMBL" id="ACK65352.1"/>
    </source>
</evidence>
<accession>B7K3L0</accession>
<proteinExistence type="predicted"/>
<protein>
    <recommendedName>
        <fullName evidence="3">S-layer domain-containing protein</fullName>
    </recommendedName>
</protein>
<dbReference type="OrthoDB" id="9767597at2"/>
<organism evidence="1 2">
    <name type="scientific">Rippkaea orientalis (strain PCC 8801 / RF-1)</name>
    <name type="common">Cyanothece sp. (strain PCC 8801)</name>
    <dbReference type="NCBI Taxonomy" id="41431"/>
    <lineage>
        <taxon>Bacteria</taxon>
        <taxon>Bacillati</taxon>
        <taxon>Cyanobacteriota</taxon>
        <taxon>Cyanophyceae</taxon>
        <taxon>Oscillatoriophycideae</taxon>
        <taxon>Chroococcales</taxon>
        <taxon>Aphanothecaceae</taxon>
        <taxon>Rippkaea</taxon>
        <taxon>Rippkaea orientalis</taxon>
    </lineage>
</organism>
<name>B7K3L0_RIPO1</name>
<dbReference type="eggNOG" id="COG2948">
    <property type="taxonomic scope" value="Bacteria"/>
</dbReference>
<dbReference type="KEGG" id="cyp:PCC8801_1287"/>
<dbReference type="HOGENOM" id="CLU_069770_0_0_3"/>
<keyword evidence="2" id="KW-1185">Reference proteome</keyword>
<dbReference type="RefSeq" id="WP_012594626.1">
    <property type="nucleotide sequence ID" value="NC_011726.1"/>
</dbReference>
<gene>
    <name evidence="1" type="ordered locus">PCC8801_1287</name>
</gene>
<dbReference type="STRING" id="41431.PCC8801_1287"/>
<dbReference type="Proteomes" id="UP000008204">
    <property type="component" value="Chromosome"/>
</dbReference>